<feature type="compositionally biased region" description="Basic and acidic residues" evidence="1">
    <location>
        <begin position="85"/>
        <end position="94"/>
    </location>
</feature>
<comment type="caution">
    <text evidence="2">The sequence shown here is derived from an EMBL/GenBank/DDBJ whole genome shotgun (WGS) entry which is preliminary data.</text>
</comment>
<dbReference type="AlphaFoldDB" id="A0A4C1VT98"/>
<evidence type="ECO:0000313" key="3">
    <source>
        <dbReference type="Proteomes" id="UP000299102"/>
    </source>
</evidence>
<reference evidence="2 3" key="1">
    <citation type="journal article" date="2019" name="Commun. Biol.">
        <title>The bagworm genome reveals a unique fibroin gene that provides high tensile strength.</title>
        <authorList>
            <person name="Kono N."/>
            <person name="Nakamura H."/>
            <person name="Ohtoshi R."/>
            <person name="Tomita M."/>
            <person name="Numata K."/>
            <person name="Arakawa K."/>
        </authorList>
    </citation>
    <scope>NUCLEOTIDE SEQUENCE [LARGE SCALE GENOMIC DNA]</scope>
</reference>
<sequence>MTLVAFRLSRACERERGIEKHDRRKRSACAASISLPLHRPMRPSRREIVAAHNLHDLESRMELESDPCTVPRPESKASRVKNRSRNQDGNRGLDRTGFGDQEWNRKQVKFRIEVEIKMGI</sequence>
<dbReference type="EMBL" id="BGZK01000417">
    <property type="protein sequence ID" value="GBP42376.1"/>
    <property type="molecule type" value="Genomic_DNA"/>
</dbReference>
<proteinExistence type="predicted"/>
<feature type="region of interest" description="Disordered" evidence="1">
    <location>
        <begin position="62"/>
        <end position="100"/>
    </location>
</feature>
<evidence type="ECO:0000256" key="1">
    <source>
        <dbReference type="SAM" id="MobiDB-lite"/>
    </source>
</evidence>
<keyword evidence="3" id="KW-1185">Reference proteome</keyword>
<dbReference type="Proteomes" id="UP000299102">
    <property type="component" value="Unassembled WGS sequence"/>
</dbReference>
<evidence type="ECO:0000313" key="2">
    <source>
        <dbReference type="EMBL" id="GBP42376.1"/>
    </source>
</evidence>
<accession>A0A4C1VT98</accession>
<gene>
    <name evidence="2" type="ORF">EVAR_30009_1</name>
</gene>
<organism evidence="2 3">
    <name type="scientific">Eumeta variegata</name>
    <name type="common">Bagworm moth</name>
    <name type="synonym">Eumeta japonica</name>
    <dbReference type="NCBI Taxonomy" id="151549"/>
    <lineage>
        <taxon>Eukaryota</taxon>
        <taxon>Metazoa</taxon>
        <taxon>Ecdysozoa</taxon>
        <taxon>Arthropoda</taxon>
        <taxon>Hexapoda</taxon>
        <taxon>Insecta</taxon>
        <taxon>Pterygota</taxon>
        <taxon>Neoptera</taxon>
        <taxon>Endopterygota</taxon>
        <taxon>Lepidoptera</taxon>
        <taxon>Glossata</taxon>
        <taxon>Ditrysia</taxon>
        <taxon>Tineoidea</taxon>
        <taxon>Psychidae</taxon>
        <taxon>Oiketicinae</taxon>
        <taxon>Eumeta</taxon>
    </lineage>
</organism>
<protein>
    <submittedName>
        <fullName evidence="2">Uncharacterized protein</fullName>
    </submittedName>
</protein>
<name>A0A4C1VT98_EUMVA</name>